<evidence type="ECO:0000259" key="3">
    <source>
        <dbReference type="SMART" id="SM00922"/>
    </source>
</evidence>
<keyword evidence="2" id="KW-0456">Lyase</keyword>
<dbReference type="SFLD" id="SFLDS00001">
    <property type="entry name" value="Enolase"/>
    <property type="match status" value="1"/>
</dbReference>
<proteinExistence type="predicted"/>
<dbReference type="Gene3D" id="3.20.20.120">
    <property type="entry name" value="Enolase-like C-terminal domain"/>
    <property type="match status" value="1"/>
</dbReference>
<comment type="cofactor">
    <cofactor evidence="1">
        <name>Mg(2+)</name>
        <dbReference type="ChEBI" id="CHEBI:18420"/>
    </cofactor>
</comment>
<sequence length="384" mass="42959">MGKIATIEYFRVPPRWLFVKVTDEEGNFGWGEATLEGHTEATEGALDAMKLSLKGMEAENIEHIWQFVYRNNFYRGGCVLMSALAGIDIALWDLKAKRLGVPIYQLLGGKVRNRIKVYSWIGGDRPSDIKEQALIRKSQGFTAIKMNGTADLEWLASPSDLNSAVERLAAVKSVGLDAGIDYHGRVHLPNAVQLARLMEPHQPLFIEEPLLPGQVKETRDLRMRTIIPVALGERLYHRTDVRPYLEQGAVDLLQPDVSHVGGITELMKIASLAETYDVPCAPHCPLGPIAFAASVQADTAMPNFAIQEMSLGIHYNADSEDLTSYIKNPEAWRVRDGYVDILEKPGLGIEVDEDMVRKMSKKYEKERPWTTPGFVSAEGEIREW</sequence>
<dbReference type="Gene3D" id="3.30.390.10">
    <property type="entry name" value="Enolase-like, N-terminal domain"/>
    <property type="match status" value="1"/>
</dbReference>
<dbReference type="PROSITE" id="PS00908">
    <property type="entry name" value="MR_MLE_1"/>
    <property type="match status" value="1"/>
</dbReference>
<dbReference type="Pfam" id="PF02746">
    <property type="entry name" value="MR_MLE_N"/>
    <property type="match status" value="1"/>
</dbReference>
<dbReference type="SUPFAM" id="SSF54826">
    <property type="entry name" value="Enolase N-terminal domain-like"/>
    <property type="match status" value="1"/>
</dbReference>
<dbReference type="GO" id="GO:0009063">
    <property type="term" value="P:amino acid catabolic process"/>
    <property type="evidence" value="ECO:0007669"/>
    <property type="project" value="InterPro"/>
</dbReference>
<dbReference type="Proteomes" id="UP001201980">
    <property type="component" value="Unassembled WGS sequence"/>
</dbReference>
<dbReference type="InterPro" id="IPR013341">
    <property type="entry name" value="Mandelate_racemase_N_dom"/>
</dbReference>
<organism evidence="4 5">
    <name type="scientific">Zalerion maritima</name>
    <dbReference type="NCBI Taxonomy" id="339359"/>
    <lineage>
        <taxon>Eukaryota</taxon>
        <taxon>Fungi</taxon>
        <taxon>Dikarya</taxon>
        <taxon>Ascomycota</taxon>
        <taxon>Pezizomycotina</taxon>
        <taxon>Sordariomycetes</taxon>
        <taxon>Lulworthiomycetidae</taxon>
        <taxon>Lulworthiales</taxon>
        <taxon>Lulworthiaceae</taxon>
        <taxon>Zalerion</taxon>
    </lineage>
</organism>
<dbReference type="SFLD" id="SFLDG00179">
    <property type="entry name" value="mandelate_racemase"/>
    <property type="match status" value="1"/>
</dbReference>
<dbReference type="NCBIfam" id="NF010624">
    <property type="entry name" value="PRK14017.1"/>
    <property type="match status" value="1"/>
</dbReference>
<gene>
    <name evidence="4" type="ORF">MKZ38_006121</name>
</gene>
<dbReference type="EMBL" id="JAKWBI020000036">
    <property type="protein sequence ID" value="KAJ2905215.1"/>
    <property type="molecule type" value="Genomic_DNA"/>
</dbReference>
<protein>
    <submittedName>
        <fullName evidence="4">Mandelate racemase/muconate lactonizing protein-like protein</fullName>
    </submittedName>
</protein>
<dbReference type="Pfam" id="PF13378">
    <property type="entry name" value="MR_MLE_C"/>
    <property type="match status" value="1"/>
</dbReference>
<dbReference type="InterPro" id="IPR013342">
    <property type="entry name" value="Mandelate_racemase_C"/>
</dbReference>
<feature type="domain" description="Mandelate racemase/muconate lactonizing enzyme C-terminal" evidence="3">
    <location>
        <begin position="126"/>
        <end position="228"/>
    </location>
</feature>
<dbReference type="InterPro" id="IPR034593">
    <property type="entry name" value="DgoD-like"/>
</dbReference>
<dbReference type="InterPro" id="IPR036849">
    <property type="entry name" value="Enolase-like_C_sf"/>
</dbReference>
<dbReference type="GO" id="GO:0016829">
    <property type="term" value="F:lyase activity"/>
    <property type="evidence" value="ECO:0007669"/>
    <property type="project" value="UniProtKB-KW"/>
</dbReference>
<dbReference type="PANTHER" id="PTHR48080:SF2">
    <property type="entry name" value="D-GALACTONATE DEHYDRATASE"/>
    <property type="match status" value="1"/>
</dbReference>
<keyword evidence="5" id="KW-1185">Reference proteome</keyword>
<evidence type="ECO:0000256" key="1">
    <source>
        <dbReference type="ARBA" id="ARBA00001946"/>
    </source>
</evidence>
<comment type="caution">
    <text evidence="4">The sequence shown here is derived from an EMBL/GenBank/DDBJ whole genome shotgun (WGS) entry which is preliminary data.</text>
</comment>
<dbReference type="SMART" id="SM00922">
    <property type="entry name" value="MR_MLE"/>
    <property type="match status" value="1"/>
</dbReference>
<dbReference type="AlphaFoldDB" id="A0AAD5WWE8"/>
<dbReference type="InterPro" id="IPR018110">
    <property type="entry name" value="Mandel_Rmase/mucon_lact_enz_CS"/>
</dbReference>
<dbReference type="PANTHER" id="PTHR48080">
    <property type="entry name" value="D-GALACTONATE DEHYDRATASE-RELATED"/>
    <property type="match status" value="1"/>
</dbReference>
<accession>A0AAD5WWE8</accession>
<dbReference type="InterPro" id="IPR029017">
    <property type="entry name" value="Enolase-like_N"/>
</dbReference>
<name>A0AAD5WWE8_9PEZI</name>
<dbReference type="InterPro" id="IPR029065">
    <property type="entry name" value="Enolase_C-like"/>
</dbReference>
<evidence type="ECO:0000313" key="5">
    <source>
        <dbReference type="Proteomes" id="UP001201980"/>
    </source>
</evidence>
<dbReference type="SUPFAM" id="SSF51604">
    <property type="entry name" value="Enolase C-terminal domain-like"/>
    <property type="match status" value="1"/>
</dbReference>
<evidence type="ECO:0000256" key="2">
    <source>
        <dbReference type="ARBA" id="ARBA00023239"/>
    </source>
</evidence>
<reference evidence="4" key="1">
    <citation type="submission" date="2022-07" db="EMBL/GenBank/DDBJ databases">
        <title>Draft genome sequence of Zalerion maritima ATCC 34329, a (micro)plastics degrading marine fungus.</title>
        <authorList>
            <person name="Paco A."/>
            <person name="Goncalves M.F.M."/>
            <person name="Rocha-Santos T.A.P."/>
            <person name="Alves A."/>
        </authorList>
    </citation>
    <scope>NUCLEOTIDE SEQUENCE</scope>
    <source>
        <strain evidence="4">ATCC 34329</strain>
    </source>
</reference>
<evidence type="ECO:0000313" key="4">
    <source>
        <dbReference type="EMBL" id="KAJ2905215.1"/>
    </source>
</evidence>